<keyword evidence="1" id="KW-1133">Transmembrane helix</keyword>
<accession>A0A5C6B938</accession>
<keyword evidence="1" id="KW-0472">Membrane</keyword>
<feature type="transmembrane region" description="Helical" evidence="1">
    <location>
        <begin position="140"/>
        <end position="170"/>
    </location>
</feature>
<keyword evidence="3" id="KW-1185">Reference proteome</keyword>
<evidence type="ECO:0000313" key="2">
    <source>
        <dbReference type="EMBL" id="TWU08237.1"/>
    </source>
</evidence>
<keyword evidence="1" id="KW-0812">Transmembrane</keyword>
<evidence type="ECO:0008006" key="4">
    <source>
        <dbReference type="Google" id="ProtNLM"/>
    </source>
</evidence>
<proteinExistence type="predicted"/>
<comment type="caution">
    <text evidence="2">The sequence shown here is derived from an EMBL/GenBank/DDBJ whole genome shotgun (WGS) entry which is preliminary data.</text>
</comment>
<dbReference type="Proteomes" id="UP000320176">
    <property type="component" value="Unassembled WGS sequence"/>
</dbReference>
<organism evidence="2 3">
    <name type="scientific">Stieleria varia</name>
    <dbReference type="NCBI Taxonomy" id="2528005"/>
    <lineage>
        <taxon>Bacteria</taxon>
        <taxon>Pseudomonadati</taxon>
        <taxon>Planctomycetota</taxon>
        <taxon>Planctomycetia</taxon>
        <taxon>Pirellulales</taxon>
        <taxon>Pirellulaceae</taxon>
        <taxon>Stieleria</taxon>
    </lineage>
</organism>
<evidence type="ECO:0000256" key="1">
    <source>
        <dbReference type="SAM" id="Phobius"/>
    </source>
</evidence>
<feature type="transmembrane region" description="Helical" evidence="1">
    <location>
        <begin position="66"/>
        <end position="90"/>
    </location>
</feature>
<dbReference type="AlphaFoldDB" id="A0A5C6B938"/>
<evidence type="ECO:0000313" key="3">
    <source>
        <dbReference type="Proteomes" id="UP000320176"/>
    </source>
</evidence>
<reference evidence="2 3" key="1">
    <citation type="submission" date="2019-02" db="EMBL/GenBank/DDBJ databases">
        <title>Deep-cultivation of Planctomycetes and their phenomic and genomic characterization uncovers novel biology.</title>
        <authorList>
            <person name="Wiegand S."/>
            <person name="Jogler M."/>
            <person name="Boedeker C."/>
            <person name="Pinto D."/>
            <person name="Vollmers J."/>
            <person name="Rivas-Marin E."/>
            <person name="Kohn T."/>
            <person name="Peeters S.H."/>
            <person name="Heuer A."/>
            <person name="Rast P."/>
            <person name="Oberbeckmann S."/>
            <person name="Bunk B."/>
            <person name="Jeske O."/>
            <person name="Meyerdierks A."/>
            <person name="Storesund J.E."/>
            <person name="Kallscheuer N."/>
            <person name="Luecker S."/>
            <person name="Lage O.M."/>
            <person name="Pohl T."/>
            <person name="Merkel B.J."/>
            <person name="Hornburger P."/>
            <person name="Mueller R.-W."/>
            <person name="Bruemmer F."/>
            <person name="Labrenz M."/>
            <person name="Spormann A.M."/>
            <person name="Op Den Camp H."/>
            <person name="Overmann J."/>
            <person name="Amann R."/>
            <person name="Jetten M.S.M."/>
            <person name="Mascher T."/>
            <person name="Medema M.H."/>
            <person name="Devos D.P."/>
            <person name="Kaster A.-K."/>
            <person name="Ovreas L."/>
            <person name="Rohde M."/>
            <person name="Galperin M.Y."/>
            <person name="Jogler C."/>
        </authorList>
    </citation>
    <scope>NUCLEOTIDE SEQUENCE [LARGE SCALE GENOMIC DNA]</scope>
    <source>
        <strain evidence="2 3">Pla52n</strain>
    </source>
</reference>
<sequence>MWTCPHCDGTTDDEFRICWTCRIPRGKPADFHERAPVRRDFHTASPESPDASLQTMLPAAEVQTRVICVLQGLTSVVMAAISIWCFSILNTQPRAFATYFSTVSSSRAELLTAVWNATVLHLIVSLLALAAAACICCRRAYWFCIVVFAMEFLVWPFGALVALVSFAVFLQPAVIDSLLRGRTEYQQEISSELAEQG</sequence>
<dbReference type="EMBL" id="SJPN01000001">
    <property type="protein sequence ID" value="TWU08237.1"/>
    <property type="molecule type" value="Genomic_DNA"/>
</dbReference>
<feature type="transmembrane region" description="Helical" evidence="1">
    <location>
        <begin position="110"/>
        <end position="133"/>
    </location>
</feature>
<gene>
    <name evidence="2" type="ORF">Pla52n_08190</name>
</gene>
<protein>
    <recommendedName>
        <fullName evidence="4">RanBP2-type domain-containing protein</fullName>
    </recommendedName>
</protein>
<name>A0A5C6B938_9BACT</name>